<dbReference type="SUPFAM" id="SSF74653">
    <property type="entry name" value="TolA/TonB C-terminal domain"/>
    <property type="match status" value="1"/>
</dbReference>
<evidence type="ECO:0000256" key="9">
    <source>
        <dbReference type="ARBA" id="ARBA00023136"/>
    </source>
</evidence>
<feature type="compositionally biased region" description="Low complexity" evidence="10">
    <location>
        <begin position="120"/>
        <end position="141"/>
    </location>
</feature>
<evidence type="ECO:0000256" key="3">
    <source>
        <dbReference type="ARBA" id="ARBA00022448"/>
    </source>
</evidence>
<dbReference type="EMBL" id="JAIOIV010000067">
    <property type="protein sequence ID" value="MBZ0156171.1"/>
    <property type="molecule type" value="Genomic_DNA"/>
</dbReference>
<evidence type="ECO:0000313" key="13">
    <source>
        <dbReference type="Proteomes" id="UP000705867"/>
    </source>
</evidence>
<evidence type="ECO:0000256" key="1">
    <source>
        <dbReference type="ARBA" id="ARBA00004383"/>
    </source>
</evidence>
<dbReference type="InterPro" id="IPR006260">
    <property type="entry name" value="TonB/TolA_C"/>
</dbReference>
<dbReference type="GO" id="GO:0015031">
    <property type="term" value="P:protein transport"/>
    <property type="evidence" value="ECO:0007669"/>
    <property type="project" value="UniProtKB-KW"/>
</dbReference>
<dbReference type="InterPro" id="IPR051045">
    <property type="entry name" value="TonB-dependent_transducer"/>
</dbReference>
<keyword evidence="9" id="KW-0472">Membrane</keyword>
<dbReference type="AlphaFoldDB" id="A0A953JED2"/>
<keyword evidence="8" id="KW-1133">Transmembrane helix</keyword>
<dbReference type="PROSITE" id="PS52015">
    <property type="entry name" value="TONB_CTD"/>
    <property type="match status" value="1"/>
</dbReference>
<dbReference type="NCBIfam" id="TIGR01352">
    <property type="entry name" value="tonB_Cterm"/>
    <property type="match status" value="1"/>
</dbReference>
<feature type="region of interest" description="Disordered" evidence="10">
    <location>
        <begin position="58"/>
        <end position="143"/>
    </location>
</feature>
<dbReference type="GO" id="GO:0031992">
    <property type="term" value="F:energy transducer activity"/>
    <property type="evidence" value="ECO:0007669"/>
    <property type="project" value="TreeGrafter"/>
</dbReference>
<keyword evidence="6" id="KW-0812">Transmembrane</keyword>
<dbReference type="InterPro" id="IPR037682">
    <property type="entry name" value="TonB_C"/>
</dbReference>
<sequence>MNRHGKALQFSLALHTLIFAAFAGIGGTLSALTAKNRLMPMEFDLEIVETAAARPAARTRTLKAAAPAADAAQKAERTPSAPSPREEAPRAAQPVAASLTRDVPVKEAPALRSGGEAAIPGSVSGSASPQPAAASSAGGAADHPVRTASLNTAAREGGRSGAKVDTSGIAEGIRGRIEALKSYPFAARRRGVEGTVIVSVKVNGTGDLIENRIQRSSGSPVLDESALSLIKKVFPYKHSAGVDIELDIPITYRLRS</sequence>
<protein>
    <submittedName>
        <fullName evidence="12">TonB family protein</fullName>
    </submittedName>
</protein>
<evidence type="ECO:0000256" key="10">
    <source>
        <dbReference type="SAM" id="MobiDB-lite"/>
    </source>
</evidence>
<gene>
    <name evidence="12" type="ORF">K8I29_08155</name>
</gene>
<evidence type="ECO:0000259" key="11">
    <source>
        <dbReference type="PROSITE" id="PS52015"/>
    </source>
</evidence>
<proteinExistence type="inferred from homology"/>
<evidence type="ECO:0000256" key="4">
    <source>
        <dbReference type="ARBA" id="ARBA00022475"/>
    </source>
</evidence>
<dbReference type="GO" id="GO:0098797">
    <property type="term" value="C:plasma membrane protein complex"/>
    <property type="evidence" value="ECO:0007669"/>
    <property type="project" value="TreeGrafter"/>
</dbReference>
<comment type="similarity">
    <text evidence="2">Belongs to the TonB family.</text>
</comment>
<comment type="subcellular location">
    <subcellularLocation>
        <location evidence="1">Cell inner membrane</location>
        <topology evidence="1">Single-pass membrane protein</topology>
        <orientation evidence="1">Periplasmic side</orientation>
    </subcellularLocation>
</comment>
<accession>A0A953JED2</accession>
<dbReference type="GO" id="GO:0055085">
    <property type="term" value="P:transmembrane transport"/>
    <property type="evidence" value="ECO:0007669"/>
    <property type="project" value="InterPro"/>
</dbReference>
<evidence type="ECO:0000256" key="5">
    <source>
        <dbReference type="ARBA" id="ARBA00022519"/>
    </source>
</evidence>
<keyword evidence="3" id="KW-0813">Transport</keyword>
<evidence type="ECO:0000256" key="2">
    <source>
        <dbReference type="ARBA" id="ARBA00006555"/>
    </source>
</evidence>
<evidence type="ECO:0000313" key="12">
    <source>
        <dbReference type="EMBL" id="MBZ0156171.1"/>
    </source>
</evidence>
<dbReference type="PANTHER" id="PTHR33446:SF2">
    <property type="entry name" value="PROTEIN TONB"/>
    <property type="match status" value="1"/>
</dbReference>
<name>A0A953JED2_9BACT</name>
<reference evidence="12" key="1">
    <citation type="journal article" date="2021" name="bioRxiv">
        <title>Unraveling nitrogen, sulfur and carbon metabolic pathways and microbial community transcriptional responses to substrate deprivation and toxicity stresses in a bioreactor mimicking anoxic brackish coastal sediment conditions.</title>
        <authorList>
            <person name="Martins P.D."/>
            <person name="Echeveste M.J."/>
            <person name="Arshad A."/>
            <person name="Kurth J."/>
            <person name="Ouboter H."/>
            <person name="Jetten M.S.M."/>
            <person name="Welte C.U."/>
        </authorList>
    </citation>
    <scope>NUCLEOTIDE SEQUENCE</scope>
    <source>
        <strain evidence="12">MAG_39</strain>
    </source>
</reference>
<comment type="caution">
    <text evidence="12">The sequence shown here is derived from an EMBL/GenBank/DDBJ whole genome shotgun (WGS) entry which is preliminary data.</text>
</comment>
<organism evidence="12 13">
    <name type="scientific">Candidatus Nitrobium versatile</name>
    <dbReference type="NCBI Taxonomy" id="2884831"/>
    <lineage>
        <taxon>Bacteria</taxon>
        <taxon>Pseudomonadati</taxon>
        <taxon>Nitrospirota</taxon>
        <taxon>Nitrospiria</taxon>
        <taxon>Nitrospirales</taxon>
        <taxon>Nitrospiraceae</taxon>
        <taxon>Candidatus Nitrobium</taxon>
    </lineage>
</organism>
<dbReference type="Gene3D" id="3.30.1150.10">
    <property type="match status" value="1"/>
</dbReference>
<reference evidence="12" key="2">
    <citation type="submission" date="2021-08" db="EMBL/GenBank/DDBJ databases">
        <authorList>
            <person name="Dalcin Martins P."/>
        </authorList>
    </citation>
    <scope>NUCLEOTIDE SEQUENCE</scope>
    <source>
        <strain evidence="12">MAG_39</strain>
    </source>
</reference>
<evidence type="ECO:0000256" key="7">
    <source>
        <dbReference type="ARBA" id="ARBA00022927"/>
    </source>
</evidence>
<dbReference type="PANTHER" id="PTHR33446">
    <property type="entry name" value="PROTEIN TONB-RELATED"/>
    <property type="match status" value="1"/>
</dbReference>
<feature type="compositionally biased region" description="Low complexity" evidence="10">
    <location>
        <begin position="58"/>
        <end position="72"/>
    </location>
</feature>
<evidence type="ECO:0000256" key="6">
    <source>
        <dbReference type="ARBA" id="ARBA00022692"/>
    </source>
</evidence>
<evidence type="ECO:0000256" key="8">
    <source>
        <dbReference type="ARBA" id="ARBA00022989"/>
    </source>
</evidence>
<feature type="domain" description="TonB C-terminal" evidence="11">
    <location>
        <begin position="168"/>
        <end position="256"/>
    </location>
</feature>
<keyword evidence="7" id="KW-0653">Protein transport</keyword>
<keyword evidence="5" id="KW-0997">Cell inner membrane</keyword>
<dbReference type="Pfam" id="PF03544">
    <property type="entry name" value="TonB_C"/>
    <property type="match status" value="1"/>
</dbReference>
<keyword evidence="4" id="KW-1003">Cell membrane</keyword>
<dbReference type="Proteomes" id="UP000705867">
    <property type="component" value="Unassembled WGS sequence"/>
</dbReference>